<dbReference type="GO" id="GO:0010082">
    <property type="term" value="P:regulation of root meristem growth"/>
    <property type="evidence" value="ECO:0007669"/>
    <property type="project" value="UniProtKB-ARBA"/>
</dbReference>
<keyword evidence="11" id="KW-0418">Kinase</keyword>
<keyword evidence="9" id="KW-0677">Repeat</keyword>
<dbReference type="PRINTS" id="PR00019">
    <property type="entry name" value="LEURICHRPT"/>
</dbReference>
<keyword evidence="15 22" id="KW-0472">Membrane</keyword>
<evidence type="ECO:0000256" key="16">
    <source>
        <dbReference type="ARBA" id="ARBA00023157"/>
    </source>
</evidence>
<dbReference type="FunFam" id="1.10.510.10:FF:000445">
    <property type="entry name" value="MDIS1-interacting receptor like kinase 2"/>
    <property type="match status" value="1"/>
</dbReference>
<dbReference type="Gene3D" id="3.30.200.20">
    <property type="entry name" value="Phosphorylase Kinase, domain 1"/>
    <property type="match status" value="1"/>
</dbReference>
<evidence type="ECO:0000256" key="15">
    <source>
        <dbReference type="ARBA" id="ARBA00023136"/>
    </source>
</evidence>
<protein>
    <recommendedName>
        <fullName evidence="2">non-specific serine/threonine protein kinase</fullName>
        <ecNumber evidence="2">2.7.11.1</ecNumber>
    </recommendedName>
</protein>
<dbReference type="PROSITE" id="PS50011">
    <property type="entry name" value="PROTEIN_KINASE_DOM"/>
    <property type="match status" value="1"/>
</dbReference>
<evidence type="ECO:0000256" key="17">
    <source>
        <dbReference type="ARBA" id="ARBA00023170"/>
    </source>
</evidence>
<comment type="catalytic activity">
    <reaction evidence="20">
        <text>L-seryl-[protein] + ATP = O-phospho-L-seryl-[protein] + ADP + H(+)</text>
        <dbReference type="Rhea" id="RHEA:17989"/>
        <dbReference type="Rhea" id="RHEA-COMP:9863"/>
        <dbReference type="Rhea" id="RHEA-COMP:11604"/>
        <dbReference type="ChEBI" id="CHEBI:15378"/>
        <dbReference type="ChEBI" id="CHEBI:29999"/>
        <dbReference type="ChEBI" id="CHEBI:30616"/>
        <dbReference type="ChEBI" id="CHEBI:83421"/>
        <dbReference type="ChEBI" id="CHEBI:456216"/>
        <dbReference type="EC" id="2.7.11.1"/>
    </reaction>
</comment>
<dbReference type="InterPro" id="IPR017441">
    <property type="entry name" value="Protein_kinase_ATP_BS"/>
</dbReference>
<organism evidence="24 25">
    <name type="scientific">Salix dunnii</name>
    <dbReference type="NCBI Taxonomy" id="1413687"/>
    <lineage>
        <taxon>Eukaryota</taxon>
        <taxon>Viridiplantae</taxon>
        <taxon>Streptophyta</taxon>
        <taxon>Embryophyta</taxon>
        <taxon>Tracheophyta</taxon>
        <taxon>Spermatophyta</taxon>
        <taxon>Magnoliopsida</taxon>
        <taxon>eudicotyledons</taxon>
        <taxon>Gunneridae</taxon>
        <taxon>Pentapetalae</taxon>
        <taxon>rosids</taxon>
        <taxon>fabids</taxon>
        <taxon>Malpighiales</taxon>
        <taxon>Salicaceae</taxon>
        <taxon>Saliceae</taxon>
        <taxon>Salix</taxon>
    </lineage>
</organism>
<dbReference type="FunFam" id="3.30.200.20:FF:000309">
    <property type="entry name" value="Leucine-rich repeat receptor protein kinase MSP1"/>
    <property type="match status" value="1"/>
</dbReference>
<gene>
    <name evidence="24" type="ORF">SADUNF_Sadunf02G0204700</name>
</gene>
<evidence type="ECO:0000256" key="8">
    <source>
        <dbReference type="ARBA" id="ARBA00022729"/>
    </source>
</evidence>
<evidence type="ECO:0000256" key="5">
    <source>
        <dbReference type="ARBA" id="ARBA00022614"/>
    </source>
</evidence>
<dbReference type="GO" id="GO:0010074">
    <property type="term" value="P:maintenance of meristem identity"/>
    <property type="evidence" value="ECO:0007669"/>
    <property type="project" value="UniProtKB-ARBA"/>
</dbReference>
<evidence type="ECO:0000256" key="1">
    <source>
        <dbReference type="ARBA" id="ARBA00004479"/>
    </source>
</evidence>
<comment type="caution">
    <text evidence="24">The sequence shown here is derived from an EMBL/GenBank/DDBJ whole genome shotgun (WGS) entry which is preliminary data.</text>
</comment>
<dbReference type="SUPFAM" id="SSF52047">
    <property type="entry name" value="RNI-like"/>
    <property type="match status" value="1"/>
</dbReference>
<comment type="subcellular location">
    <subcellularLocation>
        <location evidence="1">Membrane</location>
        <topology evidence="1">Single-pass type I membrane protein</topology>
    </subcellularLocation>
</comment>
<feature type="binding site" evidence="21">
    <location>
        <position position="528"/>
    </location>
    <ligand>
        <name>ATP</name>
        <dbReference type="ChEBI" id="CHEBI:30616"/>
    </ligand>
</feature>
<sequence length="796" mass="86937">MYNNTFSGSISPEIGNLKELSNLDLSRNQLSGPLPPTLWDLKNLQILNLFFNNINGKIPPQIGNLKMLQTLDLNTNQLHGDLPHTISNITSLIAINLYANNFSGSIPSDLGKYMPSLKFVSFSNNSFSGELPLELCSGLSLQLFSAHRNNFTGSLPTCFRNCLGLTRVRLEENRFTGNITDAFGVLPNLVYVALNNNQFIGEISPDWGECKNLTNLMMDGNRISGEIPPELGKLPELRLLSLGSNDLTGRIPTVLGNLTMLFTLNLSNNHLIGEVPRSLSSLKGLQYLDLSNNMLTGNISKELGSYEKLSSLDLSHNNLSGDIPFELGNLNSLQYLLDLSSNSLSGAIPQNLGKLSQLEILNVSHNHLSGRIPASLSSMVSLSSYDFSYNELTGPLPTGGVFQNASARSFVGNSGLCGKTGLSQCPTTDSSKSSKVNKKVIISVVVPVCGLLVIATIFAVLLCFRKTKTVSNGESSKLVIWERECKFTLEDIVKATDDFNEKYCIGRGGFGIVYKAILSTGKVVAIKKLNMSDSSVPATNRQSFENEIKMLTEVRHRNIIKLYGFCSSRDSLYLVYENIERGSLGKVLYGTEGEVELGWGRRVNTVRGVAHAIAYLHHDCSPPIVHRDISLNNILLDTDFEPRLADFGIARLLNTDSSNWTAVAGSYGYMAPELAQTMRVTDKCDVYSFGVVALEVMMGRHPGDLLSSLSSIKPSLSNDPEFFLKDVLDPRLEAPTGQAAAEVVLVVRVALACTQTKPEARPTMHPVAQELSTRTQGCLAEPLDSITINRVKNISL</sequence>
<evidence type="ECO:0000256" key="9">
    <source>
        <dbReference type="ARBA" id="ARBA00022737"/>
    </source>
</evidence>
<dbReference type="SUPFAM" id="SSF56112">
    <property type="entry name" value="Protein kinase-like (PK-like)"/>
    <property type="match status" value="1"/>
</dbReference>
<keyword evidence="17" id="KW-0675">Receptor</keyword>
<dbReference type="FunFam" id="3.80.10.10:FF:000775">
    <property type="entry name" value="Predicted protein"/>
    <property type="match status" value="1"/>
</dbReference>
<dbReference type="GO" id="GO:0016020">
    <property type="term" value="C:membrane"/>
    <property type="evidence" value="ECO:0007669"/>
    <property type="project" value="UniProtKB-SubCell"/>
</dbReference>
<dbReference type="InterPro" id="IPR055414">
    <property type="entry name" value="LRR_R13L4/SHOC2-like"/>
</dbReference>
<dbReference type="PROSITE" id="PS00109">
    <property type="entry name" value="PROTEIN_KINASE_TYR"/>
    <property type="match status" value="1"/>
</dbReference>
<evidence type="ECO:0000256" key="4">
    <source>
        <dbReference type="ARBA" id="ARBA00022553"/>
    </source>
</evidence>
<evidence type="ECO:0000256" key="22">
    <source>
        <dbReference type="SAM" id="Phobius"/>
    </source>
</evidence>
<evidence type="ECO:0000256" key="13">
    <source>
        <dbReference type="ARBA" id="ARBA00022843"/>
    </source>
</evidence>
<evidence type="ECO:0000313" key="25">
    <source>
        <dbReference type="Proteomes" id="UP000657918"/>
    </source>
</evidence>
<dbReference type="InterPro" id="IPR001611">
    <property type="entry name" value="Leu-rich_rpt"/>
</dbReference>
<dbReference type="Pfam" id="PF23598">
    <property type="entry name" value="LRR_14"/>
    <property type="match status" value="1"/>
</dbReference>
<dbReference type="PROSITE" id="PS00107">
    <property type="entry name" value="PROTEIN_KINASE_ATP"/>
    <property type="match status" value="1"/>
</dbReference>
<evidence type="ECO:0000256" key="7">
    <source>
        <dbReference type="ARBA" id="ARBA00022692"/>
    </source>
</evidence>
<keyword evidence="7 22" id="KW-0812">Transmembrane</keyword>
<dbReference type="PROSITE" id="PS51450">
    <property type="entry name" value="LRR"/>
    <property type="match status" value="1"/>
</dbReference>
<dbReference type="InterPro" id="IPR000719">
    <property type="entry name" value="Prot_kinase_dom"/>
</dbReference>
<feature type="domain" description="Protein kinase" evidence="23">
    <location>
        <begin position="499"/>
        <end position="773"/>
    </location>
</feature>
<dbReference type="Pfam" id="PF13855">
    <property type="entry name" value="LRR_8"/>
    <property type="match status" value="1"/>
</dbReference>
<keyword evidence="25" id="KW-1185">Reference proteome</keyword>
<dbReference type="GO" id="GO:0004674">
    <property type="term" value="F:protein serine/threonine kinase activity"/>
    <property type="evidence" value="ECO:0007669"/>
    <property type="project" value="UniProtKB-KW"/>
</dbReference>
<dbReference type="GO" id="GO:0005524">
    <property type="term" value="F:ATP binding"/>
    <property type="evidence" value="ECO:0007669"/>
    <property type="project" value="UniProtKB-UniRule"/>
</dbReference>
<evidence type="ECO:0000256" key="19">
    <source>
        <dbReference type="ARBA" id="ARBA00047899"/>
    </source>
</evidence>
<evidence type="ECO:0000256" key="21">
    <source>
        <dbReference type="PROSITE-ProRule" id="PRU10141"/>
    </source>
</evidence>
<keyword evidence="3" id="KW-0723">Serine/threonine-protein kinase</keyword>
<dbReference type="InterPro" id="IPR051420">
    <property type="entry name" value="Ser_Thr_Kinases_DiverseReg"/>
</dbReference>
<keyword evidence="13" id="KW-0832">Ubl conjugation</keyword>
<proteinExistence type="predicted"/>
<keyword evidence="5" id="KW-0433">Leucine-rich repeat</keyword>
<evidence type="ECO:0000256" key="18">
    <source>
        <dbReference type="ARBA" id="ARBA00023180"/>
    </source>
</evidence>
<dbReference type="SUPFAM" id="SSF52058">
    <property type="entry name" value="L domain-like"/>
    <property type="match status" value="1"/>
</dbReference>
<dbReference type="EMBL" id="JADGMS010000002">
    <property type="protein sequence ID" value="KAF9688512.1"/>
    <property type="molecule type" value="Genomic_DNA"/>
</dbReference>
<dbReference type="InterPro" id="IPR003591">
    <property type="entry name" value="Leu-rich_rpt_typical-subtyp"/>
</dbReference>
<evidence type="ECO:0000313" key="24">
    <source>
        <dbReference type="EMBL" id="KAF9688512.1"/>
    </source>
</evidence>
<dbReference type="SMART" id="SM00369">
    <property type="entry name" value="LRR_TYP"/>
    <property type="match status" value="8"/>
</dbReference>
<evidence type="ECO:0000256" key="14">
    <source>
        <dbReference type="ARBA" id="ARBA00022989"/>
    </source>
</evidence>
<dbReference type="InterPro" id="IPR011009">
    <property type="entry name" value="Kinase-like_dom_sf"/>
</dbReference>
<dbReference type="EC" id="2.7.11.1" evidence="2"/>
<dbReference type="Proteomes" id="UP000657918">
    <property type="component" value="Unassembled WGS sequence"/>
</dbReference>
<evidence type="ECO:0000256" key="10">
    <source>
        <dbReference type="ARBA" id="ARBA00022741"/>
    </source>
</evidence>
<keyword evidence="8" id="KW-0732">Signal</keyword>
<dbReference type="FunFam" id="3.80.10.10:FF:000177">
    <property type="entry name" value="Leucine-rich repeat receptor-like serine/threonine-protein kinase At1g17230"/>
    <property type="match status" value="1"/>
</dbReference>
<dbReference type="InterPro" id="IPR032675">
    <property type="entry name" value="LRR_dom_sf"/>
</dbReference>
<dbReference type="Pfam" id="PF00069">
    <property type="entry name" value="Pkinase"/>
    <property type="match status" value="1"/>
</dbReference>
<dbReference type="InterPro" id="IPR008266">
    <property type="entry name" value="Tyr_kinase_AS"/>
</dbReference>
<keyword evidence="14 22" id="KW-1133">Transmembrane helix</keyword>
<keyword evidence="16" id="KW-1015">Disulfide bond</keyword>
<keyword evidence="10 21" id="KW-0547">Nucleotide-binding</keyword>
<evidence type="ECO:0000256" key="2">
    <source>
        <dbReference type="ARBA" id="ARBA00012513"/>
    </source>
</evidence>
<evidence type="ECO:0000256" key="6">
    <source>
        <dbReference type="ARBA" id="ARBA00022679"/>
    </source>
</evidence>
<evidence type="ECO:0000256" key="3">
    <source>
        <dbReference type="ARBA" id="ARBA00022527"/>
    </source>
</evidence>
<keyword evidence="18" id="KW-0325">Glycoprotein</keyword>
<dbReference type="PANTHER" id="PTHR48005">
    <property type="entry name" value="LEUCINE RICH REPEAT KINASE 2"/>
    <property type="match status" value="1"/>
</dbReference>
<dbReference type="Gene3D" id="3.80.10.10">
    <property type="entry name" value="Ribonuclease Inhibitor"/>
    <property type="match status" value="2"/>
</dbReference>
<evidence type="ECO:0000256" key="11">
    <source>
        <dbReference type="ARBA" id="ARBA00022777"/>
    </source>
</evidence>
<evidence type="ECO:0000259" key="23">
    <source>
        <dbReference type="PROSITE" id="PS50011"/>
    </source>
</evidence>
<dbReference type="Gene3D" id="1.10.510.10">
    <property type="entry name" value="Transferase(Phosphotransferase) domain 1"/>
    <property type="match status" value="1"/>
</dbReference>
<evidence type="ECO:0000256" key="12">
    <source>
        <dbReference type="ARBA" id="ARBA00022840"/>
    </source>
</evidence>
<reference evidence="24 25" key="1">
    <citation type="submission" date="2020-10" db="EMBL/GenBank/DDBJ databases">
        <title>Plant Genome Project.</title>
        <authorList>
            <person name="Zhang R.-G."/>
        </authorList>
    </citation>
    <scope>NUCLEOTIDE SEQUENCE [LARGE SCALE GENOMIC DNA]</scope>
    <source>
        <strain evidence="24">FAFU-HL-1</strain>
        <tissue evidence="24">Leaf</tissue>
    </source>
</reference>
<keyword evidence="4" id="KW-0597">Phosphoprotein</keyword>
<dbReference type="OrthoDB" id="840848at2759"/>
<dbReference type="Pfam" id="PF00560">
    <property type="entry name" value="LRR_1"/>
    <property type="match status" value="4"/>
</dbReference>
<name>A0A835N8T5_9ROSI</name>
<dbReference type="PANTHER" id="PTHR48005:SF44">
    <property type="entry name" value="MDIS1-INTERACTING RECEPTOR LIKE KINASE 2-LIKE ISOFORM X1"/>
    <property type="match status" value="1"/>
</dbReference>
<evidence type="ECO:0000256" key="20">
    <source>
        <dbReference type="ARBA" id="ARBA00048679"/>
    </source>
</evidence>
<keyword evidence="12 21" id="KW-0067">ATP-binding</keyword>
<keyword evidence="6" id="KW-0808">Transferase</keyword>
<accession>A0A835N8T5</accession>
<comment type="catalytic activity">
    <reaction evidence="19">
        <text>L-threonyl-[protein] + ATP = O-phospho-L-threonyl-[protein] + ADP + H(+)</text>
        <dbReference type="Rhea" id="RHEA:46608"/>
        <dbReference type="Rhea" id="RHEA-COMP:11060"/>
        <dbReference type="Rhea" id="RHEA-COMP:11605"/>
        <dbReference type="ChEBI" id="CHEBI:15378"/>
        <dbReference type="ChEBI" id="CHEBI:30013"/>
        <dbReference type="ChEBI" id="CHEBI:30616"/>
        <dbReference type="ChEBI" id="CHEBI:61977"/>
        <dbReference type="ChEBI" id="CHEBI:456216"/>
        <dbReference type="EC" id="2.7.11.1"/>
    </reaction>
</comment>
<dbReference type="AlphaFoldDB" id="A0A835N8T5"/>
<feature type="transmembrane region" description="Helical" evidence="22">
    <location>
        <begin position="440"/>
        <end position="464"/>
    </location>
</feature>